<keyword evidence="3" id="KW-1185">Reference proteome</keyword>
<dbReference type="PANTHER" id="PTHR11079:SF162">
    <property type="entry name" value="RIBOFLAVIN BIOSYNTHESIS PROTEIN PYRD, CHLOROPLASTIC"/>
    <property type="match status" value="1"/>
</dbReference>
<feature type="domain" description="CMP/dCMP-type deaminase" evidence="1">
    <location>
        <begin position="4"/>
        <end position="132"/>
    </location>
</feature>
<dbReference type="AlphaFoldDB" id="D1ACR2"/>
<evidence type="ECO:0000259" key="1">
    <source>
        <dbReference type="PROSITE" id="PS51747"/>
    </source>
</evidence>
<dbReference type="PANTHER" id="PTHR11079">
    <property type="entry name" value="CYTOSINE DEAMINASE FAMILY MEMBER"/>
    <property type="match status" value="1"/>
</dbReference>
<protein>
    <submittedName>
        <fullName evidence="2">CMP/dCMP deaminase zinc-binding protein</fullName>
    </submittedName>
</protein>
<evidence type="ECO:0000313" key="2">
    <source>
        <dbReference type="EMBL" id="ACY97401.1"/>
    </source>
</evidence>
<dbReference type="KEGG" id="tcu:Tcur_1828"/>
<organism evidence="2 3">
    <name type="scientific">Thermomonospora curvata (strain ATCC 19995 / DSM 43183 / JCM 3096 / KCTC 9072 / NBRC 15933 / NCIMB 10081 / Henssen B9)</name>
    <dbReference type="NCBI Taxonomy" id="471852"/>
    <lineage>
        <taxon>Bacteria</taxon>
        <taxon>Bacillati</taxon>
        <taxon>Actinomycetota</taxon>
        <taxon>Actinomycetes</taxon>
        <taxon>Streptosporangiales</taxon>
        <taxon>Thermomonosporaceae</taxon>
        <taxon>Thermomonospora</taxon>
    </lineage>
</organism>
<dbReference type="Proteomes" id="UP000001918">
    <property type="component" value="Chromosome"/>
</dbReference>
<dbReference type="eggNOG" id="COG0117">
    <property type="taxonomic scope" value="Bacteria"/>
</dbReference>
<proteinExistence type="predicted"/>
<dbReference type="InterPro" id="IPR002125">
    <property type="entry name" value="CMP_dCMP_dom"/>
</dbReference>
<reference evidence="2 3" key="1">
    <citation type="journal article" date="2011" name="Stand. Genomic Sci.">
        <title>Complete genome sequence of Thermomonospora curvata type strain (B9).</title>
        <authorList>
            <person name="Chertkov O."/>
            <person name="Sikorski J."/>
            <person name="Nolan M."/>
            <person name="Lapidus A."/>
            <person name="Lucas S."/>
            <person name="Del Rio T.G."/>
            <person name="Tice H."/>
            <person name="Cheng J.F."/>
            <person name="Goodwin L."/>
            <person name="Pitluck S."/>
            <person name="Liolios K."/>
            <person name="Ivanova N."/>
            <person name="Mavromatis K."/>
            <person name="Mikhailova N."/>
            <person name="Ovchinnikova G."/>
            <person name="Pati A."/>
            <person name="Chen A."/>
            <person name="Palaniappan K."/>
            <person name="Djao O.D."/>
            <person name="Land M."/>
            <person name="Hauser L."/>
            <person name="Chang Y.J."/>
            <person name="Jeffries C.D."/>
            <person name="Brettin T."/>
            <person name="Han C."/>
            <person name="Detter J.C."/>
            <person name="Rohde M."/>
            <person name="Goker M."/>
            <person name="Woyke T."/>
            <person name="Bristow J."/>
            <person name="Eisen J.A."/>
            <person name="Markowitz V."/>
            <person name="Hugenholtz P."/>
            <person name="Klenk H.P."/>
            <person name="Kyrpides N.C."/>
        </authorList>
    </citation>
    <scope>NUCLEOTIDE SEQUENCE [LARGE SCALE GENOMIC DNA]</scope>
    <source>
        <strain evidence="3">ATCC 19995 / DSM 43183 / JCM 3096 / KCTC 9072 / NBRC 15933 / NCIMB 10081 / Henssen B9</strain>
    </source>
</reference>
<sequence>MSRRQDRHWLEVACDLARRCPPSQTAFSVGAVIVGADGTELARGFSRETDPKAHAEEEALAKLRAAGAAADLGGATIYSSLEPCGRRLSRPRPCARLIAEAGIGRVVYAWREPVLFVEGGGEQVLRAAGIEVVRIADLAARAREPNAHLLG</sequence>
<dbReference type="Pfam" id="PF00383">
    <property type="entry name" value="dCMP_cyt_deam_1"/>
    <property type="match status" value="1"/>
</dbReference>
<dbReference type="GO" id="GO:0008835">
    <property type="term" value="F:diaminohydroxyphosphoribosylaminopyrimidine deaminase activity"/>
    <property type="evidence" value="ECO:0007669"/>
    <property type="project" value="TreeGrafter"/>
</dbReference>
<accession>D1ACR2</accession>
<gene>
    <name evidence="2" type="ordered locus">Tcur_1828</name>
</gene>
<dbReference type="RefSeq" id="WP_012852185.1">
    <property type="nucleotide sequence ID" value="NC_013510.1"/>
</dbReference>
<dbReference type="SUPFAM" id="SSF53927">
    <property type="entry name" value="Cytidine deaminase-like"/>
    <property type="match status" value="1"/>
</dbReference>
<dbReference type="Gene3D" id="3.40.140.10">
    <property type="entry name" value="Cytidine Deaminase, domain 2"/>
    <property type="match status" value="1"/>
</dbReference>
<evidence type="ECO:0000313" key="3">
    <source>
        <dbReference type="Proteomes" id="UP000001918"/>
    </source>
</evidence>
<dbReference type="HOGENOM" id="CLU_036590_8_2_11"/>
<dbReference type="EMBL" id="CP001738">
    <property type="protein sequence ID" value="ACY97401.1"/>
    <property type="molecule type" value="Genomic_DNA"/>
</dbReference>
<dbReference type="InterPro" id="IPR016193">
    <property type="entry name" value="Cytidine_deaminase-like"/>
</dbReference>
<dbReference type="STRING" id="471852.Tcur_1828"/>
<dbReference type="PROSITE" id="PS51747">
    <property type="entry name" value="CYT_DCMP_DEAMINASES_2"/>
    <property type="match status" value="1"/>
</dbReference>
<name>D1ACR2_THECD</name>